<comment type="caution">
    <text evidence="2">The sequence shown here is derived from an EMBL/GenBank/DDBJ whole genome shotgun (WGS) entry which is preliminary data.</text>
</comment>
<evidence type="ECO:0000256" key="1">
    <source>
        <dbReference type="SAM" id="MobiDB-lite"/>
    </source>
</evidence>
<evidence type="ECO:0000313" key="2">
    <source>
        <dbReference type="EMBL" id="KAJ4372920.1"/>
    </source>
</evidence>
<gene>
    <name evidence="2" type="ORF">N0V83_003211</name>
</gene>
<sequence>MATVAPFTQSNEGIPLTKPGMHQPPHYLQKYNSGIVRVTLTDTYSADWAHYMVTAAIKFASDTSPPISYASPDEGRLDILKTLNWYEAHDEYEWPDFSNMGYDFSQAMRFRRALINDVFLALQKAGHIKTFAEPGPPGTPSSGQQGGKRIGTSSKYIRGSLIMLILTLAIGNRRMKMGKRRCAREDTSDTVGPSTPIFKNDKFLANTMRLLLADCDFSELDISQFCVKEDDVAE</sequence>
<proteinExistence type="predicted"/>
<evidence type="ECO:0000313" key="3">
    <source>
        <dbReference type="Proteomes" id="UP001140560"/>
    </source>
</evidence>
<accession>A0A9W8YB14</accession>
<dbReference type="Proteomes" id="UP001140560">
    <property type="component" value="Unassembled WGS sequence"/>
</dbReference>
<protein>
    <submittedName>
        <fullName evidence="2">Uncharacterized protein</fullName>
    </submittedName>
</protein>
<reference evidence="2" key="1">
    <citation type="submission" date="2022-10" db="EMBL/GenBank/DDBJ databases">
        <title>Tapping the CABI collections for fungal endophytes: first genome assemblies for Collariella, Neodidymelliopsis, Ascochyta clinopodiicola, Didymella pomorum, Didymosphaeria variabile, Neocosmospora piperis and Neocucurbitaria cava.</title>
        <authorList>
            <person name="Hill R."/>
        </authorList>
    </citation>
    <scope>NUCLEOTIDE SEQUENCE</scope>
    <source>
        <strain evidence="2">IMI 356814</strain>
    </source>
</reference>
<feature type="region of interest" description="Disordered" evidence="1">
    <location>
        <begin position="131"/>
        <end position="150"/>
    </location>
</feature>
<dbReference type="EMBL" id="JAPEUY010000005">
    <property type="protein sequence ID" value="KAJ4372920.1"/>
    <property type="molecule type" value="Genomic_DNA"/>
</dbReference>
<keyword evidence="3" id="KW-1185">Reference proteome</keyword>
<dbReference type="OrthoDB" id="3735253at2759"/>
<name>A0A9W8YB14_9PLEO</name>
<organism evidence="2 3">
    <name type="scientific">Neocucurbitaria cava</name>
    <dbReference type="NCBI Taxonomy" id="798079"/>
    <lineage>
        <taxon>Eukaryota</taxon>
        <taxon>Fungi</taxon>
        <taxon>Dikarya</taxon>
        <taxon>Ascomycota</taxon>
        <taxon>Pezizomycotina</taxon>
        <taxon>Dothideomycetes</taxon>
        <taxon>Pleosporomycetidae</taxon>
        <taxon>Pleosporales</taxon>
        <taxon>Pleosporineae</taxon>
        <taxon>Cucurbitariaceae</taxon>
        <taxon>Neocucurbitaria</taxon>
    </lineage>
</organism>
<dbReference type="AlphaFoldDB" id="A0A9W8YB14"/>